<dbReference type="GO" id="GO:0005549">
    <property type="term" value="F:odorant binding"/>
    <property type="evidence" value="ECO:0007669"/>
    <property type="project" value="InterPro"/>
</dbReference>
<keyword evidence="4 10" id="KW-0812">Transmembrane</keyword>
<dbReference type="PANTHER" id="PTHR21137:SF35">
    <property type="entry name" value="ODORANT RECEPTOR 19A-RELATED"/>
    <property type="match status" value="1"/>
</dbReference>
<keyword evidence="7 10" id="KW-0472">Membrane</keyword>
<evidence type="ECO:0000256" key="10">
    <source>
        <dbReference type="RuleBase" id="RU351113"/>
    </source>
</evidence>
<dbReference type="EMBL" id="KP843279">
    <property type="protein sequence ID" value="ALD51415.1"/>
    <property type="molecule type" value="mRNA"/>
</dbReference>
<protein>
    <recommendedName>
        <fullName evidence="10">Odorant receptor</fullName>
    </recommendedName>
</protein>
<dbReference type="Pfam" id="PF02949">
    <property type="entry name" value="7tm_6"/>
    <property type="match status" value="1"/>
</dbReference>
<dbReference type="InterPro" id="IPR004117">
    <property type="entry name" value="7tm6_olfct_rcpt"/>
</dbReference>
<keyword evidence="3 10" id="KW-0716">Sensory transduction</keyword>
<keyword evidence="5 10" id="KW-0552">Olfaction</keyword>
<evidence type="ECO:0000256" key="8">
    <source>
        <dbReference type="ARBA" id="ARBA00023170"/>
    </source>
</evidence>
<keyword evidence="9 10" id="KW-0807">Transducer</keyword>
<sequence length="472" mass="52523">MGRASAEVSNSRPLLGPGAAQLRAMGLWRPGRSLLHSLAAALMLACLAWVSATAALRLLIHPPAELEEVALCSFIATICSGFTIKHSERIIVAKVDRIPTPTTVVQVYMSTSTADDEDIEEMYEEIKEIQKVKGDENLIVMGDWNSVVGKGCVVPALIGWTFFPLVSRALNDSGEESPGAVADWQFPVPHWVPVDMQRSPTYHLLYVLQSFCLLVASQSTIAVDLFFIHMMLMVAAEIEVLSENVSAMGKIDSGLVALDDEDCGPSTKYLLSYRDGNGRISEISRKDDISEDQVRALLVKNVQHHQTILQIGEKIQFCRISSKRRHRLVGHVLRLEGIVNLFLKGSGVGRRYFPCLIDLTYQVEHFCSRLALLMISVLLQFYSRGFVSTQILQCSVKFLSHANSKERNVDHGDEGFVSHVVFHVRRALLLFLTEAVRPVEITVGKTFKLSKQMLLQVLNGSYALLNLLYSIR</sequence>
<dbReference type="GO" id="GO:0007165">
    <property type="term" value="P:signal transduction"/>
    <property type="evidence" value="ECO:0007669"/>
    <property type="project" value="UniProtKB-KW"/>
</dbReference>
<evidence type="ECO:0000256" key="3">
    <source>
        <dbReference type="ARBA" id="ARBA00022606"/>
    </source>
</evidence>
<dbReference type="InterPro" id="IPR036691">
    <property type="entry name" value="Endo/exonu/phosph_ase_sf"/>
</dbReference>
<evidence type="ECO:0000256" key="2">
    <source>
        <dbReference type="ARBA" id="ARBA00022475"/>
    </source>
</evidence>
<dbReference type="GO" id="GO:0004984">
    <property type="term" value="F:olfactory receptor activity"/>
    <property type="evidence" value="ECO:0007669"/>
    <property type="project" value="InterPro"/>
</dbReference>
<keyword evidence="6 10" id="KW-1133">Transmembrane helix</keyword>
<evidence type="ECO:0000256" key="4">
    <source>
        <dbReference type="ARBA" id="ARBA00022692"/>
    </source>
</evidence>
<name>A0A0M5K6L1_LOCMI</name>
<keyword evidence="2" id="KW-1003">Cell membrane</keyword>
<feature type="transmembrane region" description="Helical" evidence="10">
    <location>
        <begin position="33"/>
        <end position="60"/>
    </location>
</feature>
<keyword evidence="8 10" id="KW-0675">Receptor</keyword>
<evidence type="ECO:0000256" key="6">
    <source>
        <dbReference type="ARBA" id="ARBA00022989"/>
    </source>
</evidence>
<evidence type="ECO:0000256" key="7">
    <source>
        <dbReference type="ARBA" id="ARBA00023136"/>
    </source>
</evidence>
<proteinExistence type="evidence at transcript level"/>
<accession>A0A0M5K6L1</accession>
<evidence type="ECO:0000256" key="1">
    <source>
        <dbReference type="ARBA" id="ARBA00004651"/>
    </source>
</evidence>
<dbReference type="AlphaFoldDB" id="A0A0M5K6L1"/>
<reference evidence="11" key="1">
    <citation type="journal article" date="2015" name="Cell. Mol. Life Sci.">
        <title>Identification and functional analysis of olfactory receptor family reveal unusual characteristics of the olfactory system in the migratory locust.</title>
        <authorList>
            <person name="Wang Z."/>
            <person name="Yang P."/>
            <person name="Chen D."/>
            <person name="Jiang F."/>
            <person name="Li Y."/>
            <person name="Wang X."/>
            <person name="Kang L."/>
        </authorList>
    </citation>
    <scope>NUCLEOTIDE SEQUENCE</scope>
</reference>
<evidence type="ECO:0000313" key="11">
    <source>
        <dbReference type="EMBL" id="ALD51415.1"/>
    </source>
</evidence>
<dbReference type="SUPFAM" id="SSF56219">
    <property type="entry name" value="DNase I-like"/>
    <property type="match status" value="1"/>
</dbReference>
<dbReference type="PANTHER" id="PTHR21137">
    <property type="entry name" value="ODORANT RECEPTOR"/>
    <property type="match status" value="1"/>
</dbReference>
<reference evidence="11" key="2">
    <citation type="submission" date="2015-02" db="EMBL/GenBank/DDBJ databases">
        <authorList>
            <person name="Torres C."/>
        </authorList>
    </citation>
    <scope>NUCLEOTIDE SEQUENCE</scope>
</reference>
<comment type="similarity">
    <text evidence="10">Belongs to the insect chemoreceptor superfamily. Heteromeric odorant receptor channel (TC 1.A.69) family.</text>
</comment>
<dbReference type="GO" id="GO:0005886">
    <property type="term" value="C:plasma membrane"/>
    <property type="evidence" value="ECO:0007669"/>
    <property type="project" value="UniProtKB-SubCell"/>
</dbReference>
<dbReference type="Gene3D" id="3.60.10.10">
    <property type="entry name" value="Endonuclease/exonuclease/phosphatase"/>
    <property type="match status" value="1"/>
</dbReference>
<comment type="caution">
    <text evidence="10">Lacks conserved residue(s) required for the propagation of feature annotation.</text>
</comment>
<comment type="subcellular location">
    <subcellularLocation>
        <location evidence="1 10">Cell membrane</location>
        <topology evidence="1 10">Multi-pass membrane protein</topology>
    </subcellularLocation>
</comment>
<evidence type="ECO:0000256" key="5">
    <source>
        <dbReference type="ARBA" id="ARBA00022725"/>
    </source>
</evidence>
<organism evidence="11">
    <name type="scientific">Locusta migratoria</name>
    <name type="common">Migratory locust</name>
    <dbReference type="NCBI Taxonomy" id="7004"/>
    <lineage>
        <taxon>Eukaryota</taxon>
        <taxon>Metazoa</taxon>
        <taxon>Ecdysozoa</taxon>
        <taxon>Arthropoda</taxon>
        <taxon>Hexapoda</taxon>
        <taxon>Insecta</taxon>
        <taxon>Pterygota</taxon>
        <taxon>Neoptera</taxon>
        <taxon>Polyneoptera</taxon>
        <taxon>Orthoptera</taxon>
        <taxon>Caelifera</taxon>
        <taxon>Acrididea</taxon>
        <taxon>Acridomorpha</taxon>
        <taxon>Acridoidea</taxon>
        <taxon>Acrididae</taxon>
        <taxon>Oedipodinae</taxon>
        <taxon>Locusta</taxon>
    </lineage>
</organism>
<evidence type="ECO:0000256" key="9">
    <source>
        <dbReference type="ARBA" id="ARBA00023224"/>
    </source>
</evidence>